<dbReference type="InterPro" id="IPR006153">
    <property type="entry name" value="Cation/H_exchanger_TM"/>
</dbReference>
<feature type="domain" description="RCK C-terminal" evidence="9">
    <location>
        <begin position="666"/>
        <end position="745"/>
    </location>
</feature>
<evidence type="ECO:0000256" key="4">
    <source>
        <dbReference type="ARBA" id="ARBA00022538"/>
    </source>
</evidence>
<feature type="transmembrane region" description="Helical" evidence="8">
    <location>
        <begin position="97"/>
        <end position="118"/>
    </location>
</feature>
<evidence type="ECO:0000256" key="6">
    <source>
        <dbReference type="ARBA" id="ARBA00022989"/>
    </source>
</evidence>
<feature type="transmembrane region" description="Helical" evidence="8">
    <location>
        <begin position="430"/>
        <end position="452"/>
    </location>
</feature>
<dbReference type="AlphaFoldDB" id="A0A502EWK3"/>
<evidence type="ECO:0000256" key="5">
    <source>
        <dbReference type="ARBA" id="ARBA00022692"/>
    </source>
</evidence>
<dbReference type="Gene3D" id="1.20.1530.20">
    <property type="match status" value="1"/>
</dbReference>
<reference evidence="10 11" key="1">
    <citation type="journal article" date="2019" name="Environ. Microbiol.">
        <title>Species interactions and distinct microbial communities in high Arctic permafrost affected cryosols are associated with the CH4 and CO2 gas fluxes.</title>
        <authorList>
            <person name="Altshuler I."/>
            <person name="Hamel J."/>
            <person name="Turney S."/>
            <person name="Magnuson E."/>
            <person name="Levesque R."/>
            <person name="Greer C."/>
            <person name="Whyte L.G."/>
        </authorList>
    </citation>
    <scope>NUCLEOTIDE SEQUENCE [LARGE SCALE GENOMIC DNA]</scope>
    <source>
        <strain evidence="10 11">42</strain>
    </source>
</reference>
<evidence type="ECO:0000256" key="2">
    <source>
        <dbReference type="ARBA" id="ARBA00005551"/>
    </source>
</evidence>
<feature type="transmembrane region" description="Helical" evidence="8">
    <location>
        <begin position="197"/>
        <end position="220"/>
    </location>
</feature>
<dbReference type="RefSeq" id="WP_140505747.1">
    <property type="nucleotide sequence ID" value="NZ_RCZH01000004.1"/>
</dbReference>
<evidence type="ECO:0000256" key="1">
    <source>
        <dbReference type="ARBA" id="ARBA00004141"/>
    </source>
</evidence>
<feature type="transmembrane region" description="Helical" evidence="8">
    <location>
        <begin position="17"/>
        <end position="35"/>
    </location>
</feature>
<keyword evidence="7 8" id="KW-0472">Membrane</keyword>
<dbReference type="GO" id="GO:0016020">
    <property type="term" value="C:membrane"/>
    <property type="evidence" value="ECO:0007669"/>
    <property type="project" value="UniProtKB-SubCell"/>
</dbReference>
<dbReference type="OrthoDB" id="9781411at2"/>
<evidence type="ECO:0000256" key="7">
    <source>
        <dbReference type="ARBA" id="ARBA00023136"/>
    </source>
</evidence>
<dbReference type="STRING" id="29533.SAMN05444387_2767"/>
<keyword evidence="4" id="KW-0630">Potassium</keyword>
<keyword evidence="4" id="KW-0633">Potassium transport</keyword>
<keyword evidence="5 8" id="KW-0812">Transmembrane</keyword>
<dbReference type="GO" id="GO:0015297">
    <property type="term" value="F:antiporter activity"/>
    <property type="evidence" value="ECO:0007669"/>
    <property type="project" value="InterPro"/>
</dbReference>
<dbReference type="InterPro" id="IPR006037">
    <property type="entry name" value="RCK_C"/>
</dbReference>
<feature type="transmembrane region" description="Helical" evidence="8">
    <location>
        <begin position="160"/>
        <end position="185"/>
    </location>
</feature>
<evidence type="ECO:0000313" key="10">
    <source>
        <dbReference type="EMBL" id="TPG42315.1"/>
    </source>
</evidence>
<dbReference type="Gene3D" id="3.30.70.1450">
    <property type="entry name" value="Regulator of K+ conductance, C-terminal domain"/>
    <property type="match status" value="2"/>
</dbReference>
<feature type="transmembrane region" description="Helical" evidence="8">
    <location>
        <begin position="281"/>
        <end position="297"/>
    </location>
</feature>
<feature type="transmembrane region" description="Helical" evidence="8">
    <location>
        <begin position="505"/>
        <end position="522"/>
    </location>
</feature>
<dbReference type="EMBL" id="RCZH01000004">
    <property type="protein sequence ID" value="TPG42315.1"/>
    <property type="molecule type" value="Genomic_DNA"/>
</dbReference>
<keyword evidence="6 8" id="KW-1133">Transmembrane helix</keyword>
<organism evidence="10 11">
    <name type="scientific">Flavobacterium pectinovorum</name>
    <dbReference type="NCBI Taxonomy" id="29533"/>
    <lineage>
        <taxon>Bacteria</taxon>
        <taxon>Pseudomonadati</taxon>
        <taxon>Bacteroidota</taxon>
        <taxon>Flavobacteriia</taxon>
        <taxon>Flavobacteriales</taxon>
        <taxon>Flavobacteriaceae</taxon>
        <taxon>Flavobacterium</taxon>
    </lineage>
</organism>
<dbReference type="GO" id="GO:1902600">
    <property type="term" value="P:proton transmembrane transport"/>
    <property type="evidence" value="ECO:0007669"/>
    <property type="project" value="InterPro"/>
</dbReference>
<comment type="similarity">
    <text evidence="2">Belongs to the monovalent cation:proton antiporter 2 (CPA2) transporter (TC 2.A.37) family.</text>
</comment>
<evidence type="ECO:0000256" key="3">
    <source>
        <dbReference type="ARBA" id="ARBA00022448"/>
    </source>
</evidence>
<evidence type="ECO:0000259" key="9">
    <source>
        <dbReference type="PROSITE" id="PS51202"/>
    </source>
</evidence>
<evidence type="ECO:0000256" key="8">
    <source>
        <dbReference type="SAM" id="Phobius"/>
    </source>
</evidence>
<dbReference type="PROSITE" id="PS51202">
    <property type="entry name" value="RCK_C"/>
    <property type="match status" value="2"/>
</dbReference>
<comment type="subcellular location">
    <subcellularLocation>
        <location evidence="1">Membrane</location>
        <topology evidence="1">Multi-pass membrane protein</topology>
    </subcellularLocation>
</comment>
<dbReference type="GO" id="GO:0006813">
    <property type="term" value="P:potassium ion transport"/>
    <property type="evidence" value="ECO:0007669"/>
    <property type="project" value="UniProtKB-KW"/>
</dbReference>
<dbReference type="InterPro" id="IPR038770">
    <property type="entry name" value="Na+/solute_symporter_sf"/>
</dbReference>
<name>A0A502EWK3_9FLAO</name>
<evidence type="ECO:0000313" key="11">
    <source>
        <dbReference type="Proteomes" id="UP000319700"/>
    </source>
</evidence>
<dbReference type="SUPFAM" id="SSF116726">
    <property type="entry name" value="TrkA C-terminal domain-like"/>
    <property type="match status" value="2"/>
</dbReference>
<dbReference type="PANTHER" id="PTHR42751">
    <property type="entry name" value="SODIUM/HYDROGEN EXCHANGER FAMILY/TRKA DOMAIN PROTEIN"/>
    <property type="match status" value="1"/>
</dbReference>
<feature type="transmembrane region" description="Helical" evidence="8">
    <location>
        <begin position="309"/>
        <end position="331"/>
    </location>
</feature>
<dbReference type="Pfam" id="PF00999">
    <property type="entry name" value="Na_H_Exchanger"/>
    <property type="match status" value="1"/>
</dbReference>
<feature type="transmembrane region" description="Helical" evidence="8">
    <location>
        <begin position="71"/>
        <end position="90"/>
    </location>
</feature>
<protein>
    <submittedName>
        <fullName evidence="10">Sodium:proton antiporter</fullName>
    </submittedName>
</protein>
<sequence>MIALNAAAETTHHLQPLISDLGLILMTAGIAVLLFKLIKQPLVLGYLIAGFLAGNHFDFFPTITEMKSVEVWAEIGVIILLFSLGLEFSFKKLMKVGGTASITAITQIITMVIIGYLVGQWMDWGKMNSIFLGVILSISSTTIILKTFDELGVKAQKFAGIVIGSLIVQDIVAILMMVLLSTIAVSQQFSGSELLMSVLKLVFFLTAWFVGGIFFIPTLLKKAKHLLTDEMLLIISLALCLMMVSFASNVGFSPALGAFIMGSIIAETTQAEHIEHLIKPVKDLFGAIFFVSVGMLIDPKMLYTHALPVAILTFVTIIGQSVSSTVGALLAGQPLKQSVQTGMSLSQIGEFSFIIATLGMTLNVTSSFLYPVVVAVSAITTFTTPFMVKYAVPFSHFLEQKLPKKWVKNINRYSLNAQAIKSVSIWQKVLNAYIIQIVLHTIIITAVILLSAKFVAPLVADTRFGNTLAALITMVVIAPFLWALSLRRVAVEEVETLWEERKYRGALLMLILIRMSLGLFFIGFLLNIFFSPLIAFIALIIAIAVYQIFPKKLNEQYHKIENHFLKNLNDRENKKIDRRYANLMPWDGHMSLFVIGRESNLAGKTLEELRLRESMGINIAYIKRGDVTIPIPTKNERLFPGDEICVIGTDAQVTEFTKYLNQNEIEAAKNTEESEIVLRQMEIFNEDFIQKSIGQFRGKTGGIVVGIERNGNRILNPESHLILGKNDIIWVVGDKKRMAELMKKA</sequence>
<dbReference type="InterPro" id="IPR036721">
    <property type="entry name" value="RCK_C_sf"/>
</dbReference>
<feature type="transmembrane region" description="Helical" evidence="8">
    <location>
        <begin position="528"/>
        <end position="549"/>
    </location>
</feature>
<dbReference type="Pfam" id="PF02080">
    <property type="entry name" value="TrkA_C"/>
    <property type="match status" value="2"/>
</dbReference>
<keyword evidence="4" id="KW-0406">Ion transport</keyword>
<comment type="caution">
    <text evidence="10">The sequence shown here is derived from an EMBL/GenBank/DDBJ whole genome shotgun (WGS) entry which is preliminary data.</text>
</comment>
<dbReference type="PANTHER" id="PTHR42751:SF3">
    <property type="entry name" value="SODIUM_GLUTAMATE SYMPORTER"/>
    <property type="match status" value="1"/>
</dbReference>
<keyword evidence="3" id="KW-0813">Transport</keyword>
<feature type="transmembrane region" description="Helical" evidence="8">
    <location>
        <begin position="227"/>
        <end position="246"/>
    </location>
</feature>
<feature type="transmembrane region" description="Helical" evidence="8">
    <location>
        <begin position="130"/>
        <end position="148"/>
    </location>
</feature>
<dbReference type="GO" id="GO:0008324">
    <property type="term" value="F:monoatomic cation transmembrane transporter activity"/>
    <property type="evidence" value="ECO:0007669"/>
    <property type="project" value="InterPro"/>
</dbReference>
<feature type="domain" description="RCK C-terminal" evidence="9">
    <location>
        <begin position="578"/>
        <end position="662"/>
    </location>
</feature>
<dbReference type="Proteomes" id="UP000319700">
    <property type="component" value="Unassembled WGS sequence"/>
</dbReference>
<accession>A0A502EWK3</accession>
<feature type="transmembrane region" description="Helical" evidence="8">
    <location>
        <begin position="464"/>
        <end position="484"/>
    </location>
</feature>
<feature type="transmembrane region" description="Helical" evidence="8">
    <location>
        <begin position="42"/>
        <end position="59"/>
    </location>
</feature>
<proteinExistence type="inferred from homology"/>
<gene>
    <name evidence="10" type="ORF">EAH81_07935</name>
</gene>
<keyword evidence="11" id="KW-1185">Reference proteome</keyword>